<dbReference type="HOGENOM" id="CLU_018297_3_0_11"/>
<dbReference type="OrthoDB" id="9806954at2"/>
<evidence type="ECO:0000256" key="7">
    <source>
        <dbReference type="ARBA" id="ARBA00023204"/>
    </source>
</evidence>
<proteinExistence type="inferred from homology"/>
<dbReference type="InterPro" id="IPR027417">
    <property type="entry name" value="P-loop_NTPase"/>
</dbReference>
<dbReference type="GO" id="GO:0043590">
    <property type="term" value="C:bacterial nucleoid"/>
    <property type="evidence" value="ECO:0007669"/>
    <property type="project" value="TreeGrafter"/>
</dbReference>
<dbReference type="GO" id="GO:0009432">
    <property type="term" value="P:SOS response"/>
    <property type="evidence" value="ECO:0007669"/>
    <property type="project" value="TreeGrafter"/>
</dbReference>
<dbReference type="CDD" id="cd03241">
    <property type="entry name" value="ABC_RecN"/>
    <property type="match status" value="1"/>
</dbReference>
<dbReference type="FunFam" id="3.40.50.300:FF:000319">
    <property type="entry name" value="DNA repair protein RecN"/>
    <property type="match status" value="1"/>
</dbReference>
<evidence type="ECO:0000256" key="6">
    <source>
        <dbReference type="ARBA" id="ARBA00022840"/>
    </source>
</evidence>
<keyword evidence="6" id="KW-0067">ATP-binding</keyword>
<comment type="similarity">
    <text evidence="2 9">Belongs to the RecN family.</text>
</comment>
<gene>
    <name evidence="11" type="ORF">AFR_29935</name>
</gene>
<dbReference type="PATRIC" id="fig|1246995.3.peg.6063"/>
<dbReference type="SUPFAM" id="SSF52540">
    <property type="entry name" value="P-loop containing nucleoside triphosphate hydrolases"/>
    <property type="match status" value="2"/>
</dbReference>
<keyword evidence="4" id="KW-0547">Nucleotide-binding</keyword>
<evidence type="ECO:0000313" key="12">
    <source>
        <dbReference type="Proteomes" id="UP000017746"/>
    </source>
</evidence>
<dbReference type="PANTHER" id="PTHR11059">
    <property type="entry name" value="DNA REPAIR PROTEIN RECN"/>
    <property type="match status" value="1"/>
</dbReference>
<dbReference type="Proteomes" id="UP000017746">
    <property type="component" value="Chromosome"/>
</dbReference>
<comment type="function">
    <text evidence="1 9">May be involved in recombinational repair of damaged DNA.</text>
</comment>
<evidence type="ECO:0000256" key="4">
    <source>
        <dbReference type="ARBA" id="ARBA00022741"/>
    </source>
</evidence>
<dbReference type="PIRSF" id="PIRSF003128">
    <property type="entry name" value="RecN"/>
    <property type="match status" value="1"/>
</dbReference>
<dbReference type="GO" id="GO:0005524">
    <property type="term" value="F:ATP binding"/>
    <property type="evidence" value="ECO:0007669"/>
    <property type="project" value="UniProtKB-KW"/>
</dbReference>
<keyword evidence="5 9" id="KW-0227">DNA damage</keyword>
<feature type="domain" description="RecF/RecN/SMC N-terminal" evidence="10">
    <location>
        <begin position="2"/>
        <end position="535"/>
    </location>
</feature>
<dbReference type="Pfam" id="PF02463">
    <property type="entry name" value="SMC_N"/>
    <property type="match status" value="1"/>
</dbReference>
<sequence>MLEELRITGLGVIDDTTLRLTTGMNAITGETGAGKTMVVTGLGLLFGGRADAGRVRADPGRAVVEGRLRLEGTLGDAVQTRITDAGGEMDDDGSVLLSRTVTIEGRSRAHVGGRSMPVAMLGEVGEQVVAVHGQSDQLRLLRPSEQRAALDRFAGPEHEKLLETYRESFARWRAVVEDLADRRRHARERNQEADLLTLGLDEISRVDPQPGEDDDLRAEVQRLEHAEGLRTAAALAAQALAGGEEATEETPDATSLLGTARRTLEAQATVDPALGELAARVEEAATLVGDVSAELSAYLSALDADPARLEVIYERRAALRALTRKYADDVEGVIAWAENARTRLAALDNSDELLEELDKERVRLAASVGELAGRLTAARVEAAGRFAGQVSVELAGLAMPHARVEIAVQPRVPGRDEPTVTVDGSEVAVGPDGGDDIELRLIAHPGAPALPLQKGASGGELSRVMLAIEVVFAGAGGPPTLVFDEVDAGVGGQAAVEIGRRLARLARTHQVLVVTHLPQVAAFADRHLVVAKDTGGAITTSGVRIVEETERARELARMLAGLPDSDLGIAHAEELLAVADREKRG</sequence>
<evidence type="ECO:0000313" key="11">
    <source>
        <dbReference type="EMBL" id="AGZ44248.1"/>
    </source>
</evidence>
<dbReference type="STRING" id="1246995.AFR_29935"/>
<dbReference type="EMBL" id="CP006272">
    <property type="protein sequence ID" value="AGZ44248.1"/>
    <property type="molecule type" value="Genomic_DNA"/>
</dbReference>
<dbReference type="InterPro" id="IPR004604">
    <property type="entry name" value="DNA_recomb/repair_RecN"/>
</dbReference>
<dbReference type="NCBIfam" id="TIGR00634">
    <property type="entry name" value="recN"/>
    <property type="match status" value="1"/>
</dbReference>
<evidence type="ECO:0000256" key="3">
    <source>
        <dbReference type="ARBA" id="ARBA00021315"/>
    </source>
</evidence>
<evidence type="ECO:0000256" key="2">
    <source>
        <dbReference type="ARBA" id="ARBA00009441"/>
    </source>
</evidence>
<organism evidence="11 12">
    <name type="scientific">Actinoplanes friuliensis DSM 7358</name>
    <dbReference type="NCBI Taxonomy" id="1246995"/>
    <lineage>
        <taxon>Bacteria</taxon>
        <taxon>Bacillati</taxon>
        <taxon>Actinomycetota</taxon>
        <taxon>Actinomycetes</taxon>
        <taxon>Micromonosporales</taxon>
        <taxon>Micromonosporaceae</taxon>
        <taxon>Actinoplanes</taxon>
    </lineage>
</organism>
<dbReference type="RefSeq" id="WP_023560585.1">
    <property type="nucleotide sequence ID" value="NC_022657.1"/>
</dbReference>
<dbReference type="InterPro" id="IPR003395">
    <property type="entry name" value="RecF/RecN/SMC_N"/>
</dbReference>
<dbReference type="GO" id="GO:0006310">
    <property type="term" value="P:DNA recombination"/>
    <property type="evidence" value="ECO:0007669"/>
    <property type="project" value="InterPro"/>
</dbReference>
<dbReference type="FunFam" id="3.40.50.300:FF:000356">
    <property type="entry name" value="DNA repair protein RecN"/>
    <property type="match status" value="1"/>
</dbReference>
<dbReference type="PANTHER" id="PTHR11059:SF0">
    <property type="entry name" value="DNA REPAIR PROTEIN RECN"/>
    <property type="match status" value="1"/>
</dbReference>
<dbReference type="eggNOG" id="COG0497">
    <property type="taxonomic scope" value="Bacteria"/>
</dbReference>
<dbReference type="GO" id="GO:0006281">
    <property type="term" value="P:DNA repair"/>
    <property type="evidence" value="ECO:0007669"/>
    <property type="project" value="UniProtKB-KW"/>
</dbReference>
<accession>U5W4W2</accession>
<reference evidence="11 12" key="1">
    <citation type="journal article" date="2014" name="J. Biotechnol.">
        <title>Complete genome sequence of the actinobacterium Actinoplanes friuliensis HAG 010964, producer of the lipopeptide antibiotic friulimycin.</title>
        <authorList>
            <person name="Ruckert C."/>
            <person name="Szczepanowski R."/>
            <person name="Albersmeier A."/>
            <person name="Goesmann A."/>
            <person name="Fischer N."/>
            <person name="Steinkamper A."/>
            <person name="Puhler A."/>
            <person name="Biener R."/>
            <person name="Schwartz D."/>
            <person name="Kalinowski J."/>
        </authorList>
    </citation>
    <scope>NUCLEOTIDE SEQUENCE [LARGE SCALE GENOMIC DNA]</scope>
    <source>
        <strain evidence="11 12">DSM 7358</strain>
    </source>
</reference>
<dbReference type="KEGG" id="afs:AFR_29935"/>
<evidence type="ECO:0000256" key="1">
    <source>
        <dbReference type="ARBA" id="ARBA00003618"/>
    </source>
</evidence>
<evidence type="ECO:0000256" key="9">
    <source>
        <dbReference type="PIRNR" id="PIRNR003128"/>
    </source>
</evidence>
<keyword evidence="7 9" id="KW-0234">DNA repair</keyword>
<evidence type="ECO:0000256" key="8">
    <source>
        <dbReference type="ARBA" id="ARBA00033408"/>
    </source>
</evidence>
<keyword evidence="12" id="KW-1185">Reference proteome</keyword>
<protein>
    <recommendedName>
        <fullName evidence="3 9">DNA repair protein RecN</fullName>
    </recommendedName>
    <alternativeName>
        <fullName evidence="8 9">Recombination protein N</fullName>
    </alternativeName>
</protein>
<name>U5W4W2_9ACTN</name>
<evidence type="ECO:0000256" key="5">
    <source>
        <dbReference type="ARBA" id="ARBA00022763"/>
    </source>
</evidence>
<dbReference type="Gene3D" id="3.40.50.300">
    <property type="entry name" value="P-loop containing nucleotide triphosphate hydrolases"/>
    <property type="match status" value="2"/>
</dbReference>
<evidence type="ECO:0000259" key="10">
    <source>
        <dbReference type="Pfam" id="PF02463"/>
    </source>
</evidence>
<dbReference type="AlphaFoldDB" id="U5W4W2"/>